<protein>
    <submittedName>
        <fullName evidence="3">ArsC family reductase</fullName>
    </submittedName>
</protein>
<sequence>MLTIYGIKNCDTVRKARAWLATRGIEYQFHDFRTDGLTDQLVSKWISQVGWVTLVNKRSTSWRLLDDTIRKKLSDTNIVSVLTQNPTLIKRPVVTLGEAIIIGFKEDEFITVVASL</sequence>
<dbReference type="NCBIfam" id="TIGR01617">
    <property type="entry name" value="arsC_related"/>
    <property type="match status" value="1"/>
</dbReference>
<proteinExistence type="inferred from homology"/>
<evidence type="ECO:0000256" key="1">
    <source>
        <dbReference type="ARBA" id="ARBA00007198"/>
    </source>
</evidence>
<dbReference type="SUPFAM" id="SSF52833">
    <property type="entry name" value="Thioredoxin-like"/>
    <property type="match status" value="1"/>
</dbReference>
<dbReference type="InterPro" id="IPR006660">
    <property type="entry name" value="Arsenate_reductase-like"/>
</dbReference>
<dbReference type="PANTHER" id="PTHR30041">
    <property type="entry name" value="ARSENATE REDUCTASE"/>
    <property type="match status" value="1"/>
</dbReference>
<dbReference type="CDD" id="cd03035">
    <property type="entry name" value="ArsC_Yffb"/>
    <property type="match status" value="1"/>
</dbReference>
<reference evidence="3 4" key="1">
    <citation type="submission" date="2019-02" db="EMBL/GenBank/DDBJ databases">
        <title>Prokaryotic population dynamics and viral predation in marine succession experiment using metagenomics: the confinement effect.</title>
        <authorList>
            <person name="Haro-Moreno J.M."/>
            <person name="Rodriguez-Valera F."/>
            <person name="Lopez-Perez M."/>
        </authorList>
    </citation>
    <scope>NUCLEOTIDE SEQUENCE [LARGE SCALE GENOMIC DNA]</scope>
    <source>
        <strain evidence="3">MED-G157</strain>
    </source>
</reference>
<comment type="similarity">
    <text evidence="1 2">Belongs to the ArsC family.</text>
</comment>
<dbReference type="Proteomes" id="UP000316199">
    <property type="component" value="Unassembled WGS sequence"/>
</dbReference>
<comment type="caution">
    <text evidence="3">The sequence shown here is derived from an EMBL/GenBank/DDBJ whole genome shotgun (WGS) entry which is preliminary data.</text>
</comment>
<dbReference type="PROSITE" id="PS51353">
    <property type="entry name" value="ARSC"/>
    <property type="match status" value="1"/>
</dbReference>
<dbReference type="AlphaFoldDB" id="A0A520S5Q8"/>
<dbReference type="Gene3D" id="3.40.30.10">
    <property type="entry name" value="Glutaredoxin"/>
    <property type="match status" value="1"/>
</dbReference>
<dbReference type="PANTHER" id="PTHR30041:SF8">
    <property type="entry name" value="PROTEIN YFFB"/>
    <property type="match status" value="1"/>
</dbReference>
<evidence type="ECO:0000256" key="2">
    <source>
        <dbReference type="PROSITE-ProRule" id="PRU01282"/>
    </source>
</evidence>
<dbReference type="NCBIfam" id="NF008107">
    <property type="entry name" value="PRK10853.1"/>
    <property type="match status" value="1"/>
</dbReference>
<dbReference type="Pfam" id="PF03960">
    <property type="entry name" value="ArsC"/>
    <property type="match status" value="1"/>
</dbReference>
<dbReference type="InterPro" id="IPR006504">
    <property type="entry name" value="Tscrpt_reg_Spx/MgsR"/>
</dbReference>
<name>A0A520S5Q8_9GAMM</name>
<dbReference type="InterPro" id="IPR036249">
    <property type="entry name" value="Thioredoxin-like_sf"/>
</dbReference>
<evidence type="ECO:0000313" key="3">
    <source>
        <dbReference type="EMBL" id="RZO77825.1"/>
    </source>
</evidence>
<gene>
    <name evidence="3" type="ORF">EVA68_00950</name>
</gene>
<accession>A0A520S5Q8</accession>
<organism evidence="3 4">
    <name type="scientific">OM182 bacterium</name>
    <dbReference type="NCBI Taxonomy" id="2510334"/>
    <lineage>
        <taxon>Bacteria</taxon>
        <taxon>Pseudomonadati</taxon>
        <taxon>Pseudomonadota</taxon>
        <taxon>Gammaproteobacteria</taxon>
        <taxon>OMG group</taxon>
        <taxon>OM182 clade</taxon>
    </lineage>
</organism>
<evidence type="ECO:0000313" key="4">
    <source>
        <dbReference type="Proteomes" id="UP000316199"/>
    </source>
</evidence>
<dbReference type="EMBL" id="SHAG01000001">
    <property type="protein sequence ID" value="RZO77825.1"/>
    <property type="molecule type" value="Genomic_DNA"/>
</dbReference>